<evidence type="ECO:0000313" key="9">
    <source>
        <dbReference type="Proteomes" id="UP000666369"/>
    </source>
</evidence>
<keyword evidence="2 6" id="KW-0812">Transmembrane</keyword>
<feature type="transmembrane region" description="Helical" evidence="6">
    <location>
        <begin position="39"/>
        <end position="58"/>
    </location>
</feature>
<organism evidence="8 9">
    <name type="scientific">Duganella aceris</name>
    <dbReference type="NCBI Taxonomy" id="2703883"/>
    <lineage>
        <taxon>Bacteria</taxon>
        <taxon>Pseudomonadati</taxon>
        <taxon>Pseudomonadota</taxon>
        <taxon>Betaproteobacteria</taxon>
        <taxon>Burkholderiales</taxon>
        <taxon>Oxalobacteraceae</taxon>
        <taxon>Telluria group</taxon>
        <taxon>Duganella</taxon>
    </lineage>
</organism>
<dbReference type="PROSITE" id="PS50850">
    <property type="entry name" value="MFS"/>
    <property type="match status" value="1"/>
</dbReference>
<dbReference type="PANTHER" id="PTHR23514">
    <property type="entry name" value="BYPASS OF STOP CODON PROTEIN 6"/>
    <property type="match status" value="1"/>
</dbReference>
<feature type="transmembrane region" description="Helical" evidence="6">
    <location>
        <begin position="160"/>
        <end position="182"/>
    </location>
</feature>
<sequence length="404" mass="40667">MNNSSATTPLPAPRCCAPTPPRKPILKTTGLKQRISTRLAFLAAGMAMSAWAPLVPYAQARAGVEQGQLGLLLLCLGIGSLLAMPVTGALAARFGCRRIVLASGLGCCAVFPFLAIAPGAATLAVALFLFGATIGTLDVAMNIQAVIVEKDYGGSLMSGFHGLFSVGGIVGAGSMTLMLWAGMGIVPAALAMAVAVALVLLGAGPHLLREPIAAERDGPMLVMPHGSVIFIGALCGVVFLAEGAVLDWSAVFLTSAGGLSAGQGGLGYAAFACAMTIGRLNGDRIVQRWGGRRVLLLGGLGAAAGFFAVVLASSPWLALLGFVLIGFGASNIVPVLFTAAGNQKDMPASMAISAITTIGYAGILAGPALIGLIAHASSLHLAFTGLACGMLLIAASTPLHKPVE</sequence>
<comment type="caution">
    <text evidence="8">The sequence shown here is derived from an EMBL/GenBank/DDBJ whole genome shotgun (WGS) entry which is preliminary data.</text>
</comment>
<proteinExistence type="predicted"/>
<reference evidence="9" key="1">
    <citation type="submission" date="2023-07" db="EMBL/GenBank/DDBJ databases">
        <title>Duganella aceri sp. nov., isolated from tree sap.</title>
        <authorList>
            <person name="Kim I.S."/>
        </authorList>
    </citation>
    <scope>NUCLEOTIDE SEQUENCE [LARGE SCALE GENOMIC DNA]</scope>
    <source>
        <strain evidence="9">SAP-35</strain>
    </source>
</reference>
<dbReference type="Gene3D" id="1.20.1250.20">
    <property type="entry name" value="MFS general substrate transporter like domains"/>
    <property type="match status" value="2"/>
</dbReference>
<feature type="transmembrane region" description="Helical" evidence="6">
    <location>
        <begin position="99"/>
        <end position="117"/>
    </location>
</feature>
<evidence type="ECO:0000256" key="6">
    <source>
        <dbReference type="SAM" id="Phobius"/>
    </source>
</evidence>
<feature type="transmembrane region" description="Helical" evidence="6">
    <location>
        <begin position="123"/>
        <end position="148"/>
    </location>
</feature>
<feature type="transmembrane region" description="Helical" evidence="6">
    <location>
        <begin position="261"/>
        <end position="282"/>
    </location>
</feature>
<feature type="transmembrane region" description="Helical" evidence="6">
    <location>
        <begin position="379"/>
        <end position="399"/>
    </location>
</feature>
<feature type="transmembrane region" description="Helical" evidence="6">
    <location>
        <begin position="220"/>
        <end position="241"/>
    </location>
</feature>
<keyword evidence="4 6" id="KW-0472">Membrane</keyword>
<accession>A0ABX0FIK0</accession>
<dbReference type="EMBL" id="JAADJT010000003">
    <property type="protein sequence ID" value="NGZ84392.1"/>
    <property type="molecule type" value="Genomic_DNA"/>
</dbReference>
<dbReference type="InterPro" id="IPR036259">
    <property type="entry name" value="MFS_trans_sf"/>
</dbReference>
<evidence type="ECO:0000256" key="3">
    <source>
        <dbReference type="ARBA" id="ARBA00022989"/>
    </source>
</evidence>
<evidence type="ECO:0000256" key="5">
    <source>
        <dbReference type="SAM" id="MobiDB-lite"/>
    </source>
</evidence>
<feature type="transmembrane region" description="Helical" evidence="6">
    <location>
        <begin position="351"/>
        <end position="373"/>
    </location>
</feature>
<keyword evidence="3 6" id="KW-1133">Transmembrane helix</keyword>
<evidence type="ECO:0000313" key="8">
    <source>
        <dbReference type="EMBL" id="NGZ84392.1"/>
    </source>
</evidence>
<evidence type="ECO:0000259" key="7">
    <source>
        <dbReference type="PROSITE" id="PS50850"/>
    </source>
</evidence>
<name>A0ABX0FIK0_9BURK</name>
<keyword evidence="9" id="KW-1185">Reference proteome</keyword>
<feature type="compositionally biased region" description="Low complexity" evidence="5">
    <location>
        <begin position="1"/>
        <end position="17"/>
    </location>
</feature>
<feature type="transmembrane region" description="Helical" evidence="6">
    <location>
        <begin position="70"/>
        <end position="92"/>
    </location>
</feature>
<dbReference type="InterPro" id="IPR020846">
    <property type="entry name" value="MFS_dom"/>
</dbReference>
<dbReference type="InterPro" id="IPR051788">
    <property type="entry name" value="MFS_Transporter"/>
</dbReference>
<protein>
    <submittedName>
        <fullName evidence="8">MFS transporter</fullName>
    </submittedName>
</protein>
<dbReference type="PANTHER" id="PTHR23514:SF13">
    <property type="entry name" value="INNER MEMBRANE PROTEIN YBJJ"/>
    <property type="match status" value="1"/>
</dbReference>
<feature type="region of interest" description="Disordered" evidence="5">
    <location>
        <begin position="1"/>
        <end position="22"/>
    </location>
</feature>
<evidence type="ECO:0000256" key="1">
    <source>
        <dbReference type="ARBA" id="ARBA00004141"/>
    </source>
</evidence>
<feature type="transmembrane region" description="Helical" evidence="6">
    <location>
        <begin position="318"/>
        <end position="339"/>
    </location>
</feature>
<dbReference type="Proteomes" id="UP000666369">
    <property type="component" value="Unassembled WGS sequence"/>
</dbReference>
<gene>
    <name evidence="8" type="ORF">GW587_08995</name>
</gene>
<dbReference type="CDD" id="cd17393">
    <property type="entry name" value="MFS_MosC_like"/>
    <property type="match status" value="1"/>
</dbReference>
<feature type="transmembrane region" description="Helical" evidence="6">
    <location>
        <begin position="188"/>
        <end position="208"/>
    </location>
</feature>
<dbReference type="InterPro" id="IPR011701">
    <property type="entry name" value="MFS"/>
</dbReference>
<comment type="subcellular location">
    <subcellularLocation>
        <location evidence="1">Membrane</location>
        <topology evidence="1">Multi-pass membrane protein</topology>
    </subcellularLocation>
</comment>
<feature type="transmembrane region" description="Helical" evidence="6">
    <location>
        <begin position="294"/>
        <end position="312"/>
    </location>
</feature>
<dbReference type="SUPFAM" id="SSF103473">
    <property type="entry name" value="MFS general substrate transporter"/>
    <property type="match status" value="1"/>
</dbReference>
<dbReference type="Pfam" id="PF07690">
    <property type="entry name" value="MFS_1"/>
    <property type="match status" value="1"/>
</dbReference>
<feature type="domain" description="Major facilitator superfamily (MFS) profile" evidence="7">
    <location>
        <begin position="33"/>
        <end position="404"/>
    </location>
</feature>
<evidence type="ECO:0000256" key="2">
    <source>
        <dbReference type="ARBA" id="ARBA00022692"/>
    </source>
</evidence>
<evidence type="ECO:0000256" key="4">
    <source>
        <dbReference type="ARBA" id="ARBA00023136"/>
    </source>
</evidence>